<accession>A0A1M6HCZ8</accession>
<reference evidence="4" key="1">
    <citation type="submission" date="2016-11" db="EMBL/GenBank/DDBJ databases">
        <authorList>
            <person name="Varghese N."/>
            <person name="Submissions S."/>
        </authorList>
    </citation>
    <scope>NUCLEOTIDE SEQUENCE [LARGE SCALE GENOMIC DNA]</scope>
    <source>
        <strain evidence="4">DSM 26349</strain>
    </source>
</reference>
<keyword evidence="4" id="KW-1185">Reference proteome</keyword>
<evidence type="ECO:0000256" key="1">
    <source>
        <dbReference type="SAM" id="Phobius"/>
    </source>
</evidence>
<feature type="transmembrane region" description="Helical" evidence="1">
    <location>
        <begin position="448"/>
        <end position="466"/>
    </location>
</feature>
<dbReference type="RefSeq" id="WP_073217869.1">
    <property type="nucleotide sequence ID" value="NZ_FNNS01000012.1"/>
</dbReference>
<dbReference type="AlphaFoldDB" id="A0A1M6HCZ8"/>
<feature type="chain" id="PRO_5009918067" evidence="2">
    <location>
        <begin position="22"/>
        <end position="590"/>
    </location>
</feature>
<dbReference type="OrthoDB" id="2079210at2"/>
<keyword evidence="1" id="KW-0812">Transmembrane</keyword>
<dbReference type="Pfam" id="PF13584">
    <property type="entry name" value="BatD"/>
    <property type="match status" value="2"/>
</dbReference>
<protein>
    <submittedName>
        <fullName evidence="3">Oxygen tolerance</fullName>
    </submittedName>
</protein>
<dbReference type="STRING" id="797419.SAMN05216556_11254"/>
<keyword evidence="1" id="KW-0472">Membrane</keyword>
<evidence type="ECO:0000313" key="4">
    <source>
        <dbReference type="Proteomes" id="UP000184172"/>
    </source>
</evidence>
<dbReference type="PANTHER" id="PTHR40940:SF2">
    <property type="entry name" value="BATD"/>
    <property type="match status" value="1"/>
</dbReference>
<name>A0A1M6HCZ8_9FLAO</name>
<sequence length="590" mass="66634">MKMKIFLFLIGFMLYGVNASAQVQFDAKVSKNRLGINERLRVDFEMNQDGDNFRPPSFEDFRVVGGPNQSISNSWINGKRSFSKTYSYFLAPQKTGKLTIGQATIDVKGEVYKTSPVEVVVTAAVDVPKDGNNADYVASENVHLIAEVSKANPYLNEAITVTYKLYVSHDVSITSQWREIDTPKYADFWSQNIDNRNNYKVYEGKYNGEDYRYVILRTTVLYPQKTGELEIEPLTLDIPIDVQGNRRDIFGRRVMERVNKTISAGKRTIDVKPLPLTGKPDGFNGAVGDFQFAVTTNKTTLNANESLEMNVKISGKGNLKLFTPPSVKLPSSLEVYEPEHSENVTTNINGMQGSIANTYTIVPQFKGSYPIQPLTFSFFDPKTEKYRTITSKEFTIEVENGPVTASSSQTTPNNHKQKVVLSQDNFKYIKLEANLEPIGQEPFFKSTLFWSLLGGPMLLIPLFIMAGKKRKERLSDVEGNKLRRANKLAKKYLSEAKRNISNPVAFYEALELALHNYLKAKLNIETSEMEKGLISEMLLERNVETETVHEFIKLLKSCEFARYASTSPTSVEKDYAKSVEVISNIDKQIQ</sequence>
<evidence type="ECO:0000256" key="2">
    <source>
        <dbReference type="SAM" id="SignalP"/>
    </source>
</evidence>
<proteinExistence type="predicted"/>
<keyword evidence="1" id="KW-1133">Transmembrane helix</keyword>
<feature type="signal peptide" evidence="2">
    <location>
        <begin position="1"/>
        <end position="21"/>
    </location>
</feature>
<dbReference type="InterPro" id="IPR025738">
    <property type="entry name" value="BatD"/>
</dbReference>
<dbReference type="EMBL" id="FQYV01000011">
    <property type="protein sequence ID" value="SHJ20031.1"/>
    <property type="molecule type" value="Genomic_DNA"/>
</dbReference>
<gene>
    <name evidence="3" type="ORF">SAMN04487908_11153</name>
</gene>
<dbReference type="PANTHER" id="PTHR40940">
    <property type="entry name" value="PROTEIN BATD-RELATED"/>
    <property type="match status" value="1"/>
</dbReference>
<keyword evidence="2" id="KW-0732">Signal</keyword>
<dbReference type="Proteomes" id="UP000184172">
    <property type="component" value="Unassembled WGS sequence"/>
</dbReference>
<evidence type="ECO:0000313" key="3">
    <source>
        <dbReference type="EMBL" id="SHJ20031.1"/>
    </source>
</evidence>
<organism evidence="3 4">
    <name type="scientific">Aequorivita viscosa</name>
    <dbReference type="NCBI Taxonomy" id="797419"/>
    <lineage>
        <taxon>Bacteria</taxon>
        <taxon>Pseudomonadati</taxon>
        <taxon>Bacteroidota</taxon>
        <taxon>Flavobacteriia</taxon>
        <taxon>Flavobacteriales</taxon>
        <taxon>Flavobacteriaceae</taxon>
        <taxon>Aequorivita</taxon>
    </lineage>
</organism>